<dbReference type="PROSITE" id="PS01292">
    <property type="entry name" value="UPF0036"/>
    <property type="match status" value="1"/>
</dbReference>
<dbReference type="SUPFAM" id="SSF56281">
    <property type="entry name" value="Metallo-hydrolase/oxidoreductase"/>
    <property type="match status" value="1"/>
</dbReference>
<keyword evidence="9" id="KW-0698">rRNA processing</keyword>
<dbReference type="PANTHER" id="PTHR43694">
    <property type="entry name" value="RIBONUCLEASE J"/>
    <property type="match status" value="1"/>
</dbReference>
<feature type="binding site" evidence="9">
    <location>
        <begin position="402"/>
        <end position="406"/>
    </location>
    <ligand>
        <name>substrate</name>
    </ligand>
</feature>
<evidence type="ECO:0000256" key="8">
    <source>
        <dbReference type="ARBA" id="ARBA00022884"/>
    </source>
</evidence>
<accession>A0ABT4BUE3</accession>
<evidence type="ECO:0000259" key="11">
    <source>
        <dbReference type="SMART" id="SM00849"/>
    </source>
</evidence>
<dbReference type="SMART" id="SM00849">
    <property type="entry name" value="Lactamase_B"/>
    <property type="match status" value="1"/>
</dbReference>
<reference evidence="12 13" key="1">
    <citation type="submission" date="2022-11" db="EMBL/GenBank/DDBJ databases">
        <authorList>
            <person name="Caiyu Z."/>
        </authorList>
    </citation>
    <scope>NUCLEOTIDE SEQUENCE [LARGE SCALE GENOMIC DNA]</scope>
    <source>
        <strain evidence="12 13">YR-4</strain>
    </source>
</reference>
<dbReference type="EMBL" id="JAPOHA010000009">
    <property type="protein sequence ID" value="MCY1714515.1"/>
    <property type="molecule type" value="Genomic_DNA"/>
</dbReference>
<dbReference type="InterPro" id="IPR001279">
    <property type="entry name" value="Metallo-B-lactamas"/>
</dbReference>
<keyword evidence="8 9" id="KW-0694">RNA-binding</keyword>
<dbReference type="Pfam" id="PF17770">
    <property type="entry name" value="RNase_J_C"/>
    <property type="match status" value="1"/>
</dbReference>
<keyword evidence="6" id="KW-0862">Zinc</keyword>
<evidence type="ECO:0000313" key="13">
    <source>
        <dbReference type="Proteomes" id="UP001082703"/>
    </source>
</evidence>
<dbReference type="Pfam" id="PF22505">
    <property type="entry name" value="RNase_J_b_CASP"/>
    <property type="match status" value="1"/>
</dbReference>
<dbReference type="Pfam" id="PF07521">
    <property type="entry name" value="RMMBL"/>
    <property type="match status" value="1"/>
</dbReference>
<comment type="caution">
    <text evidence="12">The sequence shown here is derived from an EMBL/GenBank/DDBJ whole genome shotgun (WGS) entry which is preliminary data.</text>
</comment>
<evidence type="ECO:0000313" key="12">
    <source>
        <dbReference type="EMBL" id="MCY1714515.1"/>
    </source>
</evidence>
<organism evidence="12 13">
    <name type="scientific">Caproiciproducens galactitolivorans</name>
    <dbReference type="NCBI Taxonomy" id="642589"/>
    <lineage>
        <taxon>Bacteria</taxon>
        <taxon>Bacillati</taxon>
        <taxon>Bacillota</taxon>
        <taxon>Clostridia</taxon>
        <taxon>Eubacteriales</taxon>
        <taxon>Acutalibacteraceae</taxon>
        <taxon>Caproiciproducens</taxon>
    </lineage>
</organism>
<evidence type="ECO:0000256" key="5">
    <source>
        <dbReference type="ARBA" id="ARBA00022801"/>
    </source>
</evidence>
<dbReference type="InterPro" id="IPR055132">
    <property type="entry name" value="RNase_J_b_CASP"/>
</dbReference>
<dbReference type="InterPro" id="IPR042173">
    <property type="entry name" value="RNase_J_2"/>
</dbReference>
<dbReference type="InterPro" id="IPR041636">
    <property type="entry name" value="RNase_J_C"/>
</dbReference>
<evidence type="ECO:0000256" key="1">
    <source>
        <dbReference type="ARBA" id="ARBA00022490"/>
    </source>
</evidence>
<keyword evidence="13" id="KW-1185">Reference proteome</keyword>
<feature type="region of interest" description="Disordered" evidence="10">
    <location>
        <begin position="1"/>
        <end position="41"/>
    </location>
</feature>
<dbReference type="PIRSF" id="PIRSF004803">
    <property type="entry name" value="RnjA"/>
    <property type="match status" value="1"/>
</dbReference>
<dbReference type="Proteomes" id="UP001082703">
    <property type="component" value="Unassembled WGS sequence"/>
</dbReference>
<dbReference type="PANTHER" id="PTHR43694:SF1">
    <property type="entry name" value="RIBONUCLEASE J"/>
    <property type="match status" value="1"/>
</dbReference>
<evidence type="ECO:0000256" key="3">
    <source>
        <dbReference type="ARBA" id="ARBA00022723"/>
    </source>
</evidence>
<comment type="function">
    <text evidence="9">An RNase that has 5'-3' exonuclease and possibly endonuclease activity. Involved in maturation of rRNA and in some organisms also mRNA maturation and/or decay.</text>
</comment>
<comment type="subcellular location">
    <subcellularLocation>
        <location evidence="9">Cytoplasm</location>
    </subcellularLocation>
</comment>
<dbReference type="InterPro" id="IPR011108">
    <property type="entry name" value="RMMBL"/>
</dbReference>
<proteinExistence type="inferred from homology"/>
<gene>
    <name evidence="9" type="primary">rnj</name>
    <name evidence="12" type="ORF">OUY18_09645</name>
</gene>
<dbReference type="InterPro" id="IPR001587">
    <property type="entry name" value="RNase_J_CS"/>
</dbReference>
<dbReference type="Gene3D" id="3.40.50.10710">
    <property type="entry name" value="Metallo-hydrolase/oxidoreductase"/>
    <property type="match status" value="1"/>
</dbReference>
<feature type="compositionally biased region" description="Basic residues" evidence="10">
    <location>
        <begin position="22"/>
        <end position="37"/>
    </location>
</feature>
<evidence type="ECO:0000256" key="4">
    <source>
        <dbReference type="ARBA" id="ARBA00022759"/>
    </source>
</evidence>
<evidence type="ECO:0000256" key="7">
    <source>
        <dbReference type="ARBA" id="ARBA00022839"/>
    </source>
</evidence>
<keyword evidence="5 9" id="KW-0378">Hydrolase</keyword>
<feature type="domain" description="Metallo-beta-lactamase" evidence="11">
    <location>
        <begin position="57"/>
        <end position="252"/>
    </location>
</feature>
<dbReference type="NCBIfam" id="TIGR00649">
    <property type="entry name" value="MG423"/>
    <property type="match status" value="1"/>
</dbReference>
<evidence type="ECO:0000256" key="6">
    <source>
        <dbReference type="ARBA" id="ARBA00022833"/>
    </source>
</evidence>
<evidence type="ECO:0000256" key="2">
    <source>
        <dbReference type="ARBA" id="ARBA00022722"/>
    </source>
</evidence>
<dbReference type="Gene3D" id="3.10.20.580">
    <property type="match status" value="1"/>
</dbReference>
<dbReference type="InterPro" id="IPR036866">
    <property type="entry name" value="RibonucZ/Hydroxyglut_hydro"/>
</dbReference>
<dbReference type="Pfam" id="PF00753">
    <property type="entry name" value="Lactamase_B"/>
    <property type="match status" value="1"/>
</dbReference>
<keyword evidence="4 9" id="KW-0255">Endonuclease</keyword>
<keyword evidence="3" id="KW-0479">Metal-binding</keyword>
<evidence type="ECO:0000256" key="10">
    <source>
        <dbReference type="SAM" id="MobiDB-lite"/>
    </source>
</evidence>
<dbReference type="HAMAP" id="MF_01491">
    <property type="entry name" value="RNase_J_bact"/>
    <property type="match status" value="1"/>
</dbReference>
<dbReference type="CDD" id="cd07714">
    <property type="entry name" value="RNaseJ_MBL-fold"/>
    <property type="match status" value="1"/>
</dbReference>
<protein>
    <recommendedName>
        <fullName evidence="9">Ribonuclease J</fullName>
        <shortName evidence="9">RNase J</shortName>
        <ecNumber evidence="9">3.1.-.-</ecNumber>
    </recommendedName>
</protein>
<dbReference type="InterPro" id="IPR004613">
    <property type="entry name" value="RNase_J"/>
</dbReference>
<dbReference type="Gene3D" id="3.60.15.10">
    <property type="entry name" value="Ribonuclease Z/Hydroxyacylglutathione hydrolase-like"/>
    <property type="match status" value="1"/>
</dbReference>
<keyword evidence="7 9" id="KW-0269">Exonuclease</keyword>
<keyword evidence="1 9" id="KW-0963">Cytoplasm</keyword>
<dbReference type="RefSeq" id="WP_268058691.1">
    <property type="nucleotide sequence ID" value="NZ_JAPOHA010000009.1"/>
</dbReference>
<keyword evidence="2 9" id="KW-0540">Nuclease</keyword>
<comment type="subunit">
    <text evidence="9">Homodimer, may be a subunit of the RNA degradosome.</text>
</comment>
<name>A0ABT4BUE3_9FIRM</name>
<dbReference type="EC" id="3.1.-.-" evidence="9"/>
<comment type="similarity">
    <text evidence="9">Belongs to the metallo-beta-lactamase superfamily. RNA-metabolizing metallo-beta-lactamase-like family. Bacterial RNase J subfamily.</text>
</comment>
<dbReference type="InterPro" id="IPR030854">
    <property type="entry name" value="RNase_J_bac"/>
</dbReference>
<sequence>MAQLGKTKAPKTEAQPGQPKQTRPRKQTPRQQSKRGKNGQQKPSIRVYFLGGLNEIGKNFTLFECENDMVIVDCGMAFPDGDMLGVDLVLPDFTFVERNAEKIRGIVLTHGHEDHIGAIPYLLKKINVPVYGTPLTLGLVEGKLKEHGLQGKAKLSVVHPGGQVKLGCLNVEFIHVNHSIPDAVGLAIHSPAGTVVHTGDFKIDCTPAQGEMIDLARFAQLGQQGVLALFADSTNAERPGYTMTESKVNDSFERLFKRAENSRIIIATFASNISRVQQIINCAVKYGRKVALSGRSMLNVMGIGVEMGYLNVPDGVLIDLDLINRYPKEKIVLVTTGSQGEPMSALTRMAFADHRKVEVGPGDFIIISARPIPGNEKTVGTVIDELMKRGCEVVYESMYEVHVSGHACQEELKLMQGITKPKYFIPVHGEQKHLRKHAGLAYALGKTASEVYIGDIGDVLELNEDYMKKLPSVPAGRVLVDGLGVGDVGSIVLRDRKHLAEDGLIVVVCTIAQDDGRVISGPDVVSRGFVYVRESEPLIEEAKELVNSVLENCAGNNIHDWGTLKTRIKDELSRMLYDRTKRNPMILPIIMEV</sequence>
<evidence type="ECO:0000256" key="9">
    <source>
        <dbReference type="HAMAP-Rule" id="MF_01491"/>
    </source>
</evidence>